<dbReference type="EMBL" id="FWXB01000011">
    <property type="protein sequence ID" value="SMC13143.1"/>
    <property type="molecule type" value="Genomic_DNA"/>
</dbReference>
<dbReference type="AlphaFoldDB" id="A0A1X7BU95"/>
<organism evidence="2 3">
    <name type="scientific">Roseovarius aestuarii</name>
    <dbReference type="NCBI Taxonomy" id="475083"/>
    <lineage>
        <taxon>Bacteria</taxon>
        <taxon>Pseudomonadati</taxon>
        <taxon>Pseudomonadota</taxon>
        <taxon>Alphaproteobacteria</taxon>
        <taxon>Rhodobacterales</taxon>
        <taxon>Roseobacteraceae</taxon>
        <taxon>Roseovarius</taxon>
    </lineage>
</organism>
<keyword evidence="1" id="KW-0472">Membrane</keyword>
<evidence type="ECO:0000256" key="1">
    <source>
        <dbReference type="SAM" id="Phobius"/>
    </source>
</evidence>
<keyword evidence="1" id="KW-1133">Transmembrane helix</keyword>
<sequence length="134" mass="14571">MGSIRRGLILSLVPGAGWAEVCDKERPNWVHGTEATIWTEMIGLFAAPPSLVLLLLTALVIRFRSLWGGLIVMVLWTGLVSLLVFSEPDAVRIQAIKEGCIGSPSLFIGIVAAICVAMILYTAPRAERADKREK</sequence>
<accession>A0A1X7BU95</accession>
<feature type="transmembrane region" description="Helical" evidence="1">
    <location>
        <begin position="105"/>
        <end position="124"/>
    </location>
</feature>
<reference evidence="2 3" key="1">
    <citation type="submission" date="2017-03" db="EMBL/GenBank/DDBJ databases">
        <authorList>
            <person name="Afonso C.L."/>
            <person name="Miller P.J."/>
            <person name="Scott M.A."/>
            <person name="Spackman E."/>
            <person name="Goraichik I."/>
            <person name="Dimitrov K.M."/>
            <person name="Suarez D.L."/>
            <person name="Swayne D.E."/>
        </authorList>
    </citation>
    <scope>NUCLEOTIDE SEQUENCE [LARGE SCALE GENOMIC DNA]</scope>
    <source>
        <strain evidence="2 3">CECT 7745</strain>
    </source>
</reference>
<keyword evidence="1" id="KW-0812">Transmembrane</keyword>
<dbReference type="OrthoDB" id="8419758at2"/>
<feature type="transmembrane region" description="Helical" evidence="1">
    <location>
        <begin position="35"/>
        <end position="59"/>
    </location>
</feature>
<protein>
    <submittedName>
        <fullName evidence="2">Uncharacterized protein</fullName>
    </submittedName>
</protein>
<dbReference type="Proteomes" id="UP000193224">
    <property type="component" value="Unassembled WGS sequence"/>
</dbReference>
<evidence type="ECO:0000313" key="3">
    <source>
        <dbReference type="Proteomes" id="UP000193224"/>
    </source>
</evidence>
<proteinExistence type="predicted"/>
<feature type="transmembrane region" description="Helical" evidence="1">
    <location>
        <begin position="66"/>
        <end position="85"/>
    </location>
</feature>
<keyword evidence="3" id="KW-1185">Reference proteome</keyword>
<dbReference type="RefSeq" id="WP_139836429.1">
    <property type="nucleotide sequence ID" value="NZ_FWXB01000011.1"/>
</dbReference>
<evidence type="ECO:0000313" key="2">
    <source>
        <dbReference type="EMBL" id="SMC13143.1"/>
    </source>
</evidence>
<name>A0A1X7BU95_9RHOB</name>
<gene>
    <name evidence="2" type="ORF">ROA7745_02979</name>
</gene>